<comment type="caution">
    <text evidence="2">The sequence shown here is derived from an EMBL/GenBank/DDBJ whole genome shotgun (WGS) entry which is preliminary data.</text>
</comment>
<keyword evidence="1" id="KW-1133">Transmembrane helix</keyword>
<organism evidence="2">
    <name type="scientific">uncultured bacterium</name>
    <name type="common">gcode 4</name>
    <dbReference type="NCBI Taxonomy" id="1234023"/>
    <lineage>
        <taxon>Bacteria</taxon>
        <taxon>environmental samples</taxon>
    </lineage>
</organism>
<sequence>MNYFDQTFFTKYLREGEELLFVCHKHAILIIDRIILTLFFGLFIPGFFYYNNSLSIQQLIPFNYFEVYVIVLYFYFFYKIFDWYNDVWIITDQGVVDIDWNVFARRISYVEYSDIKWAEIDTPSLFDPIFNKGNIIIHTIADDDDLIFEWASNPHDIVSYLDEVVDELQQKEEDRDKAPFELLLSTLTDMVRDHLEWGEYNKRADIASREEIEKLLHKKGTIDLR</sequence>
<feature type="transmembrane region" description="Helical" evidence="1">
    <location>
        <begin position="27"/>
        <end position="50"/>
    </location>
</feature>
<protein>
    <recommendedName>
        <fullName evidence="3">DUF304 domain-containing protein</fullName>
    </recommendedName>
</protein>
<keyword evidence="1" id="KW-0472">Membrane</keyword>
<feature type="transmembrane region" description="Helical" evidence="1">
    <location>
        <begin position="62"/>
        <end position="81"/>
    </location>
</feature>
<dbReference type="EMBL" id="AMFJ01034383">
    <property type="protein sequence ID" value="EKD29499.1"/>
    <property type="molecule type" value="Genomic_DNA"/>
</dbReference>
<evidence type="ECO:0000256" key="1">
    <source>
        <dbReference type="SAM" id="Phobius"/>
    </source>
</evidence>
<evidence type="ECO:0000313" key="2">
    <source>
        <dbReference type="EMBL" id="EKD29499.1"/>
    </source>
</evidence>
<reference evidence="2" key="1">
    <citation type="journal article" date="2012" name="Science">
        <title>Fermentation, hydrogen, and sulfur metabolism in multiple uncultivated bacterial phyla.</title>
        <authorList>
            <person name="Wrighton K.C."/>
            <person name="Thomas B.C."/>
            <person name="Sharon I."/>
            <person name="Miller C.S."/>
            <person name="Castelle C.J."/>
            <person name="VerBerkmoes N.C."/>
            <person name="Wilkins M.J."/>
            <person name="Hettich R.L."/>
            <person name="Lipton M.S."/>
            <person name="Williams K.H."/>
            <person name="Long P.E."/>
            <person name="Banfield J.F."/>
        </authorList>
    </citation>
    <scope>NUCLEOTIDE SEQUENCE [LARGE SCALE GENOMIC DNA]</scope>
</reference>
<keyword evidence="1" id="KW-0812">Transmembrane</keyword>
<evidence type="ECO:0008006" key="3">
    <source>
        <dbReference type="Google" id="ProtNLM"/>
    </source>
</evidence>
<gene>
    <name evidence="2" type="ORF">ACD_78C00383G0003</name>
</gene>
<accession>K1YW52</accession>
<dbReference type="AlphaFoldDB" id="K1YW52"/>
<proteinExistence type="predicted"/>
<name>K1YW52_9BACT</name>